<dbReference type="InterPro" id="IPR036259">
    <property type="entry name" value="MFS_trans_sf"/>
</dbReference>
<name>A0A1Y2M7G7_EPING</name>
<feature type="transmembrane region" description="Helical" evidence="9">
    <location>
        <begin position="109"/>
        <end position="129"/>
    </location>
</feature>
<evidence type="ECO:0000256" key="8">
    <source>
        <dbReference type="SAM" id="MobiDB-lite"/>
    </source>
</evidence>
<dbReference type="OMA" id="INNMACP"/>
<dbReference type="InterPro" id="IPR050360">
    <property type="entry name" value="MFS_Sugar_Transporters"/>
</dbReference>
<dbReference type="PRINTS" id="PR00171">
    <property type="entry name" value="SUGRTRNSPORT"/>
</dbReference>
<evidence type="ECO:0000256" key="5">
    <source>
        <dbReference type="ARBA" id="ARBA00022989"/>
    </source>
</evidence>
<feature type="transmembrane region" description="Helical" evidence="9">
    <location>
        <begin position="382"/>
        <end position="404"/>
    </location>
</feature>
<evidence type="ECO:0000256" key="2">
    <source>
        <dbReference type="ARBA" id="ARBA00010992"/>
    </source>
</evidence>
<evidence type="ECO:0000313" key="11">
    <source>
        <dbReference type="EMBL" id="OSS51981.1"/>
    </source>
</evidence>
<dbReference type="PROSITE" id="PS50850">
    <property type="entry name" value="MFS"/>
    <property type="match status" value="1"/>
</dbReference>
<feature type="transmembrane region" description="Helical" evidence="9">
    <location>
        <begin position="136"/>
        <end position="153"/>
    </location>
</feature>
<dbReference type="InParanoid" id="A0A1Y2M7G7"/>
<feature type="transmembrane region" description="Helical" evidence="9">
    <location>
        <begin position="483"/>
        <end position="502"/>
    </location>
</feature>
<keyword evidence="12" id="KW-1185">Reference proteome</keyword>
<dbReference type="GO" id="GO:0016020">
    <property type="term" value="C:membrane"/>
    <property type="evidence" value="ECO:0007669"/>
    <property type="project" value="UniProtKB-SubCell"/>
</dbReference>
<dbReference type="FunCoup" id="A0A1Y2M7G7">
    <property type="interactions" value="1325"/>
</dbReference>
<dbReference type="PROSITE" id="PS00217">
    <property type="entry name" value="SUGAR_TRANSPORT_2"/>
    <property type="match status" value="1"/>
</dbReference>
<evidence type="ECO:0000256" key="4">
    <source>
        <dbReference type="ARBA" id="ARBA00022692"/>
    </source>
</evidence>
<dbReference type="InterPro" id="IPR003663">
    <property type="entry name" value="Sugar/inositol_transpt"/>
</dbReference>
<dbReference type="AlphaFoldDB" id="A0A1Y2M7G7"/>
<dbReference type="STRING" id="105696.A0A1Y2M7G7"/>
<keyword evidence="6 9" id="KW-0472">Membrane</keyword>
<comment type="similarity">
    <text evidence="2 7">Belongs to the major facilitator superfamily. Sugar transporter (TC 2.A.1.1) family.</text>
</comment>
<keyword evidence="3 7" id="KW-0813">Transport</keyword>
<feature type="compositionally biased region" description="Basic and acidic residues" evidence="8">
    <location>
        <begin position="16"/>
        <end position="35"/>
    </location>
</feature>
<feature type="transmembrane region" description="Helical" evidence="9">
    <location>
        <begin position="191"/>
        <end position="217"/>
    </location>
</feature>
<feature type="transmembrane region" description="Helical" evidence="9">
    <location>
        <begin position="159"/>
        <end position="179"/>
    </location>
</feature>
<keyword evidence="4 9" id="KW-0812">Transmembrane</keyword>
<accession>A0A1Y2M7G7</accession>
<feature type="region of interest" description="Disordered" evidence="8">
    <location>
        <begin position="551"/>
        <end position="592"/>
    </location>
</feature>
<feature type="transmembrane region" description="Helical" evidence="9">
    <location>
        <begin position="416"/>
        <end position="441"/>
    </location>
</feature>
<evidence type="ECO:0000256" key="1">
    <source>
        <dbReference type="ARBA" id="ARBA00004141"/>
    </source>
</evidence>
<feature type="transmembrane region" description="Helical" evidence="9">
    <location>
        <begin position="318"/>
        <end position="339"/>
    </location>
</feature>
<dbReference type="PANTHER" id="PTHR48022:SF39">
    <property type="entry name" value="MONOSACCHARIDE TRANSPORTER, PUTATIVE-RELATED"/>
    <property type="match status" value="1"/>
</dbReference>
<feature type="transmembrane region" description="Helical" evidence="9">
    <location>
        <begin position="46"/>
        <end position="66"/>
    </location>
</feature>
<dbReference type="SUPFAM" id="SSF103473">
    <property type="entry name" value="MFS general substrate transporter"/>
    <property type="match status" value="1"/>
</dbReference>
<dbReference type="InterPro" id="IPR020846">
    <property type="entry name" value="MFS_dom"/>
</dbReference>
<feature type="transmembrane region" description="Helical" evidence="9">
    <location>
        <begin position="453"/>
        <end position="471"/>
    </location>
</feature>
<evidence type="ECO:0000256" key="7">
    <source>
        <dbReference type="RuleBase" id="RU003346"/>
    </source>
</evidence>
<feature type="domain" description="Major facilitator superfamily (MFS) profile" evidence="10">
    <location>
        <begin position="53"/>
        <end position="506"/>
    </location>
</feature>
<dbReference type="FunFam" id="1.20.1250.20:FF:000044">
    <property type="entry name" value="Hexose transporter Hxt3p"/>
    <property type="match status" value="1"/>
</dbReference>
<dbReference type="PANTHER" id="PTHR48022">
    <property type="entry name" value="PLASTIDIC GLUCOSE TRANSPORTER 4"/>
    <property type="match status" value="1"/>
</dbReference>
<feature type="region of interest" description="Disordered" evidence="8">
    <location>
        <begin position="1"/>
        <end position="35"/>
    </location>
</feature>
<proteinExistence type="inferred from homology"/>
<evidence type="ECO:0000256" key="9">
    <source>
        <dbReference type="SAM" id="Phobius"/>
    </source>
</evidence>
<dbReference type="GO" id="GO:0005351">
    <property type="term" value="F:carbohydrate:proton symporter activity"/>
    <property type="evidence" value="ECO:0007669"/>
    <property type="project" value="TreeGrafter"/>
</dbReference>
<sequence length="592" mass="65259">MASATEGAGVPGDQTKMQDERHSNESSMRDVEKKPQMLSGGAKQIFRPRIIAMACIVSMGGFIFGYDTGQISGFLEMPDFLQKFADQTGAPTDEYPNGAPAFSNVRSGLIVALLSIGTLLGALIAAPIADKFGRKYSIVFWNIIFCVGVIVQITTTTTWYQIAIGRWVAGLGVGGLSVLTPMYQSETAPRYVRGALVSCYQLFITLGIFTAYCINFGTESDPSSRAWKIPMGIGFIWSGLMVAGILFMQESPRWEYRQGKIDAARKTVALTYGVNEDHFEVQREIREIEMKMEAERAGGGSHPWYEIFTGPRMGYRTLLGITLQMLQQLTGANYFFYYGTTVFASVGLSNSYVTSIILGAVNFGCTFPGLYMVEKFGRRPVLIYGALWMFCMFIIFASLGHFALGPEGNQSQSVGYGMIIVACLFIAAFASTWGPVVWAVVGEIYPTRYRAKCMALATASNWVWNFLLSFFTPFITSSIDYRYGYVFAGCCFAGAVIVYFFLCESQGRSLEEIDTMYIFGVKPWHSKHWSPPEGDELPNLDSTYLTPGGRGINKKQEARAPEQTMVENVPRSEMVSSGAAAPAPAHVRGEVE</sequence>
<feature type="transmembrane region" description="Helical" evidence="9">
    <location>
        <begin position="351"/>
        <end position="370"/>
    </location>
</feature>
<keyword evidence="5 9" id="KW-1133">Transmembrane helix</keyword>
<dbReference type="CDD" id="cd17356">
    <property type="entry name" value="MFS_HXT"/>
    <property type="match status" value="1"/>
</dbReference>
<dbReference type="EMBL" id="KZ107840">
    <property type="protein sequence ID" value="OSS51981.1"/>
    <property type="molecule type" value="Genomic_DNA"/>
</dbReference>
<dbReference type="InterPro" id="IPR005829">
    <property type="entry name" value="Sugar_transporter_CS"/>
</dbReference>
<dbReference type="Proteomes" id="UP000193240">
    <property type="component" value="Unassembled WGS sequence"/>
</dbReference>
<gene>
    <name evidence="11" type="ORF">B5807_03643</name>
</gene>
<dbReference type="Pfam" id="PF00083">
    <property type="entry name" value="Sugar_tr"/>
    <property type="match status" value="1"/>
</dbReference>
<dbReference type="PROSITE" id="PS00216">
    <property type="entry name" value="SUGAR_TRANSPORT_1"/>
    <property type="match status" value="1"/>
</dbReference>
<evidence type="ECO:0000256" key="6">
    <source>
        <dbReference type="ARBA" id="ARBA00023136"/>
    </source>
</evidence>
<evidence type="ECO:0000256" key="3">
    <source>
        <dbReference type="ARBA" id="ARBA00022448"/>
    </source>
</evidence>
<dbReference type="NCBIfam" id="TIGR00879">
    <property type="entry name" value="SP"/>
    <property type="match status" value="1"/>
</dbReference>
<comment type="subcellular location">
    <subcellularLocation>
        <location evidence="1">Membrane</location>
        <topology evidence="1">Multi-pass membrane protein</topology>
    </subcellularLocation>
</comment>
<organism evidence="11 12">
    <name type="scientific">Epicoccum nigrum</name>
    <name type="common">Soil fungus</name>
    <name type="synonym">Epicoccum purpurascens</name>
    <dbReference type="NCBI Taxonomy" id="105696"/>
    <lineage>
        <taxon>Eukaryota</taxon>
        <taxon>Fungi</taxon>
        <taxon>Dikarya</taxon>
        <taxon>Ascomycota</taxon>
        <taxon>Pezizomycotina</taxon>
        <taxon>Dothideomycetes</taxon>
        <taxon>Pleosporomycetidae</taxon>
        <taxon>Pleosporales</taxon>
        <taxon>Pleosporineae</taxon>
        <taxon>Didymellaceae</taxon>
        <taxon>Epicoccum</taxon>
    </lineage>
</organism>
<evidence type="ECO:0000313" key="12">
    <source>
        <dbReference type="Proteomes" id="UP000193240"/>
    </source>
</evidence>
<dbReference type="InterPro" id="IPR005828">
    <property type="entry name" value="MFS_sugar_transport-like"/>
</dbReference>
<dbReference type="Gene3D" id="1.20.1250.20">
    <property type="entry name" value="MFS general substrate transporter like domains"/>
    <property type="match status" value="1"/>
</dbReference>
<feature type="transmembrane region" description="Helical" evidence="9">
    <location>
        <begin position="229"/>
        <end position="248"/>
    </location>
</feature>
<evidence type="ECO:0000259" key="10">
    <source>
        <dbReference type="PROSITE" id="PS50850"/>
    </source>
</evidence>
<protein>
    <recommendedName>
        <fullName evidence="10">Major facilitator superfamily (MFS) profile domain-containing protein</fullName>
    </recommendedName>
</protein>
<reference evidence="11 12" key="1">
    <citation type="journal article" date="2017" name="Genome Announc.">
        <title>Genome sequence of the saprophytic ascomycete Epicoccum nigrum ICMP 19927 strain isolated from New Zealand.</title>
        <authorList>
            <person name="Fokin M."/>
            <person name="Fleetwood D."/>
            <person name="Weir B.S."/>
            <person name="Villas-Boas S.G."/>
        </authorList>
    </citation>
    <scope>NUCLEOTIDE SEQUENCE [LARGE SCALE GENOMIC DNA]</scope>
    <source>
        <strain evidence="11 12">ICMP 19927</strain>
    </source>
</reference>